<gene>
    <name evidence="2" type="ordered locus">Mhun_3101</name>
</gene>
<dbReference type="AlphaFoldDB" id="Q2FUN2"/>
<accession>Q2FUN2</accession>
<dbReference type="STRING" id="323259.Mhun_3101"/>
<dbReference type="EnsemblBacteria" id="ABD42788">
    <property type="protein sequence ID" value="ABD42788"/>
    <property type="gene ID" value="Mhun_3101"/>
</dbReference>
<name>Q2FUN2_METHJ</name>
<organism evidence="2 3">
    <name type="scientific">Methanospirillum hungatei JF-1 (strain ATCC 27890 / DSM 864 / NBRC 100397 / JF-1)</name>
    <dbReference type="NCBI Taxonomy" id="323259"/>
    <lineage>
        <taxon>Archaea</taxon>
        <taxon>Methanobacteriati</taxon>
        <taxon>Methanobacteriota</taxon>
        <taxon>Stenosarchaea group</taxon>
        <taxon>Methanomicrobia</taxon>
        <taxon>Methanomicrobiales</taxon>
        <taxon>Methanospirillaceae</taxon>
        <taxon>Methanospirillum</taxon>
    </lineage>
</organism>
<evidence type="ECO:0000313" key="2">
    <source>
        <dbReference type="EMBL" id="ABD42788.1"/>
    </source>
</evidence>
<dbReference type="EMBL" id="CP000254">
    <property type="protein sequence ID" value="ABD42788.1"/>
    <property type="molecule type" value="Genomic_DNA"/>
</dbReference>
<evidence type="ECO:0000313" key="3">
    <source>
        <dbReference type="Proteomes" id="UP000001941"/>
    </source>
</evidence>
<dbReference type="InterPro" id="IPR031807">
    <property type="entry name" value="HicB-like"/>
</dbReference>
<evidence type="ECO:0000259" key="1">
    <source>
        <dbReference type="Pfam" id="PF15919"/>
    </source>
</evidence>
<dbReference type="KEGG" id="mhu:Mhun_3101"/>
<protein>
    <recommendedName>
        <fullName evidence="1">HicB-like antitoxin of toxin-antitoxin system domain-containing protein</fullName>
    </recommendedName>
</protein>
<proteinExistence type="predicted"/>
<dbReference type="InParanoid" id="Q2FUN2"/>
<dbReference type="eggNOG" id="arCOG02411">
    <property type="taxonomic scope" value="Archaea"/>
</dbReference>
<dbReference type="Pfam" id="PF15919">
    <property type="entry name" value="HicB_lk_antitox"/>
    <property type="match status" value="1"/>
</dbReference>
<sequence length="56" mass="6090">MSVPSLPGCISQGKTEEEAREKITEAIELHLTALARDGIPIIPNLKKTESFVSVQI</sequence>
<feature type="domain" description="HicB-like antitoxin of toxin-antitoxin system" evidence="1">
    <location>
        <begin position="2"/>
        <end position="41"/>
    </location>
</feature>
<dbReference type="InterPro" id="IPR035069">
    <property type="entry name" value="TTHA1013/TTHA0281-like"/>
</dbReference>
<dbReference type="Proteomes" id="UP000001941">
    <property type="component" value="Chromosome"/>
</dbReference>
<dbReference type="SUPFAM" id="SSF143100">
    <property type="entry name" value="TTHA1013/TTHA0281-like"/>
    <property type="match status" value="1"/>
</dbReference>
<dbReference type="HOGENOM" id="CLU_114047_2_2_2"/>
<keyword evidence="3" id="KW-1185">Reference proteome</keyword>
<dbReference type="Gene3D" id="3.30.160.250">
    <property type="match status" value="1"/>
</dbReference>
<reference evidence="3" key="1">
    <citation type="journal article" date="2016" name="Stand. Genomic Sci.">
        <title>Complete genome sequence of Methanospirillum hungatei type strain JF1.</title>
        <authorList>
            <person name="Gunsalus R.P."/>
            <person name="Cook L.E."/>
            <person name="Crable B."/>
            <person name="Rohlin L."/>
            <person name="McDonald E."/>
            <person name="Mouttaki H."/>
            <person name="Sieber J.R."/>
            <person name="Poweleit N."/>
            <person name="Zhou H."/>
            <person name="Lapidus A.L."/>
            <person name="Daligault H.E."/>
            <person name="Land M."/>
            <person name="Gilna P."/>
            <person name="Ivanova N."/>
            <person name="Kyrpides N."/>
            <person name="Culley D.E."/>
            <person name="McInerney M.J."/>
        </authorList>
    </citation>
    <scope>NUCLEOTIDE SEQUENCE [LARGE SCALE GENOMIC DNA]</scope>
    <source>
        <strain evidence="3">ATCC 27890 / DSM 864 / NBRC 100397 / JF-1</strain>
    </source>
</reference>